<reference evidence="1" key="1">
    <citation type="journal article" date="2014" name="Front. Microbiol.">
        <title>High frequency of phylogenetically diverse reductive dehalogenase-homologous genes in deep subseafloor sedimentary metagenomes.</title>
        <authorList>
            <person name="Kawai M."/>
            <person name="Futagami T."/>
            <person name="Toyoda A."/>
            <person name="Takaki Y."/>
            <person name="Nishi S."/>
            <person name="Hori S."/>
            <person name="Arai W."/>
            <person name="Tsubouchi T."/>
            <person name="Morono Y."/>
            <person name="Uchiyama I."/>
            <person name="Ito T."/>
            <person name="Fujiyama A."/>
            <person name="Inagaki F."/>
            <person name="Takami H."/>
        </authorList>
    </citation>
    <scope>NUCLEOTIDE SEQUENCE</scope>
    <source>
        <strain evidence="1">Expedition CK06-06</strain>
    </source>
</reference>
<comment type="caution">
    <text evidence="1">The sequence shown here is derived from an EMBL/GenBank/DDBJ whole genome shotgun (WGS) entry which is preliminary data.</text>
</comment>
<evidence type="ECO:0000313" key="1">
    <source>
        <dbReference type="EMBL" id="GAH80257.1"/>
    </source>
</evidence>
<gene>
    <name evidence="1" type="ORF">S03H2_57302</name>
</gene>
<accession>X1IEW9</accession>
<dbReference type="AlphaFoldDB" id="X1IEW9"/>
<name>X1IEW9_9ZZZZ</name>
<dbReference type="Pfam" id="PF22091">
    <property type="entry name" value="DUF6941"/>
    <property type="match status" value="1"/>
</dbReference>
<organism evidence="1">
    <name type="scientific">marine sediment metagenome</name>
    <dbReference type="NCBI Taxonomy" id="412755"/>
    <lineage>
        <taxon>unclassified sequences</taxon>
        <taxon>metagenomes</taxon>
        <taxon>ecological metagenomes</taxon>
    </lineage>
</organism>
<proteinExistence type="predicted"/>
<feature type="non-terminal residue" evidence="1">
    <location>
        <position position="1"/>
    </location>
</feature>
<sequence length="83" mass="9454">LIRVIIGMGTHKLQVQILDPNDKPVFKTPKTIEIKLDNPLAGADLVMQFQGFVFKIPGYYKIKVILDGKPIEEEMKSFQLKQV</sequence>
<dbReference type="InterPro" id="IPR054221">
    <property type="entry name" value="DUF6941"/>
</dbReference>
<protein>
    <submittedName>
        <fullName evidence="1">Uncharacterized protein</fullName>
    </submittedName>
</protein>
<dbReference type="EMBL" id="BARU01036726">
    <property type="protein sequence ID" value="GAH80257.1"/>
    <property type="molecule type" value="Genomic_DNA"/>
</dbReference>